<evidence type="ECO:0000256" key="4">
    <source>
        <dbReference type="ARBA" id="ARBA00023033"/>
    </source>
</evidence>
<dbReference type="Gene3D" id="3.50.50.60">
    <property type="entry name" value="FAD/NAD(P)-binding domain"/>
    <property type="match status" value="1"/>
</dbReference>
<feature type="domain" description="FAD-binding" evidence="5">
    <location>
        <begin position="301"/>
        <end position="386"/>
    </location>
</feature>
<keyword evidence="4 6" id="KW-0503">Monooxygenase</keyword>
<evidence type="ECO:0000313" key="7">
    <source>
        <dbReference type="Proteomes" id="UP001199469"/>
    </source>
</evidence>
<evidence type="ECO:0000259" key="5">
    <source>
        <dbReference type="Pfam" id="PF01494"/>
    </source>
</evidence>
<dbReference type="PANTHER" id="PTHR47178">
    <property type="entry name" value="MONOOXYGENASE, FAD-BINDING"/>
    <property type="match status" value="1"/>
</dbReference>
<proteinExistence type="predicted"/>
<dbReference type="Proteomes" id="UP001199469">
    <property type="component" value="Unassembled WGS sequence"/>
</dbReference>
<reference evidence="6 7" key="1">
    <citation type="submission" date="2021-11" db="EMBL/GenBank/DDBJ databases">
        <title>Draft genome sequence of Actinomycetospora sp. SF1 isolated from the rhizosphere soil.</title>
        <authorList>
            <person name="Duangmal K."/>
            <person name="Chantavorakit T."/>
        </authorList>
    </citation>
    <scope>NUCLEOTIDE SEQUENCE [LARGE SCALE GENOMIC DNA]</scope>
    <source>
        <strain evidence="6 7">TBRC 5722</strain>
    </source>
</reference>
<dbReference type="Pfam" id="PF13450">
    <property type="entry name" value="NAD_binding_8"/>
    <property type="match status" value="1"/>
</dbReference>
<gene>
    <name evidence="6" type="ORF">LQ327_23475</name>
</gene>
<dbReference type="InterPro" id="IPR002938">
    <property type="entry name" value="FAD-bd"/>
</dbReference>
<comment type="caution">
    <text evidence="6">The sequence shown here is derived from an EMBL/GenBank/DDBJ whole genome shotgun (WGS) entry which is preliminary data.</text>
</comment>
<keyword evidence="7" id="KW-1185">Reference proteome</keyword>
<protein>
    <submittedName>
        <fullName evidence="6">FAD-dependent monooxygenase</fullName>
    </submittedName>
</protein>
<dbReference type="EMBL" id="JAJNDB010000005">
    <property type="protein sequence ID" value="MCD2196339.1"/>
    <property type="molecule type" value="Genomic_DNA"/>
</dbReference>
<dbReference type="RefSeq" id="WP_230738187.1">
    <property type="nucleotide sequence ID" value="NZ_JAJNDB010000005.1"/>
</dbReference>
<keyword evidence="2" id="KW-0274">FAD</keyword>
<dbReference type="PRINTS" id="PR00420">
    <property type="entry name" value="RNGMNOXGNASE"/>
</dbReference>
<sequence length="439" mass="46956">MTDSPLRVLIIGAGIGGLALGQALVASGGVDVRIHERNPDAAAWLDGYRLNINPDGARALHRCLPIGLWEAFTATSPTPPGGISFRTEHLRELFTITRDDMTGGSTDPADGQYGVSRRVLRTLLLAGLDDHIRYGAEFERYSVEPDGTVTAHFTDGSTATGDVLVGADGANSAVRRQYLPHAERVPSDAGGFAARLPLDDETRAWLPAALTEGMTLVMPPSGRASMFTSAFPGRDALTAAISDGVGLAGLGLDADTLLDDTDDYVLWSVIADHRALPDDGQDGPTLQARALDMVRGWSPALRRMITETDPASIAVMRFRQSTLVEPWPSATVTVLGDAIHNMPPVGGLGANSALRDAAELADRLLAARDGAPLVPAIAAYEERMRGWGYGAVRESTRNARQATTANPVARRISRGYFRTRSALRRRHSRPQAVTTAPRR</sequence>
<accession>A0ABS8PDU8</accession>
<dbReference type="GO" id="GO:0004497">
    <property type="term" value="F:monooxygenase activity"/>
    <property type="evidence" value="ECO:0007669"/>
    <property type="project" value="UniProtKB-KW"/>
</dbReference>
<keyword evidence="1" id="KW-0285">Flavoprotein</keyword>
<evidence type="ECO:0000313" key="6">
    <source>
        <dbReference type="EMBL" id="MCD2196339.1"/>
    </source>
</evidence>
<dbReference type="SUPFAM" id="SSF51905">
    <property type="entry name" value="FAD/NAD(P)-binding domain"/>
    <property type="match status" value="1"/>
</dbReference>
<evidence type="ECO:0000256" key="3">
    <source>
        <dbReference type="ARBA" id="ARBA00023002"/>
    </source>
</evidence>
<name>A0ABS8PDU8_9PSEU</name>
<dbReference type="Pfam" id="PF01494">
    <property type="entry name" value="FAD_binding_3"/>
    <property type="match status" value="1"/>
</dbReference>
<evidence type="ECO:0000256" key="2">
    <source>
        <dbReference type="ARBA" id="ARBA00022827"/>
    </source>
</evidence>
<dbReference type="PANTHER" id="PTHR47178:SF6">
    <property type="entry name" value="FAD-BINDING DOMAIN-CONTAINING PROTEIN"/>
    <property type="match status" value="1"/>
</dbReference>
<dbReference type="InterPro" id="IPR036188">
    <property type="entry name" value="FAD/NAD-bd_sf"/>
</dbReference>
<organism evidence="6 7">
    <name type="scientific">Actinomycetospora endophytica</name>
    <dbReference type="NCBI Taxonomy" id="2291215"/>
    <lineage>
        <taxon>Bacteria</taxon>
        <taxon>Bacillati</taxon>
        <taxon>Actinomycetota</taxon>
        <taxon>Actinomycetes</taxon>
        <taxon>Pseudonocardiales</taxon>
        <taxon>Pseudonocardiaceae</taxon>
        <taxon>Actinomycetospora</taxon>
    </lineage>
</organism>
<evidence type="ECO:0000256" key="1">
    <source>
        <dbReference type="ARBA" id="ARBA00022630"/>
    </source>
</evidence>
<keyword evidence="3" id="KW-0560">Oxidoreductase</keyword>